<feature type="transmembrane region" description="Helical" evidence="6">
    <location>
        <begin position="387"/>
        <end position="406"/>
    </location>
</feature>
<keyword evidence="8" id="KW-1185">Reference proteome</keyword>
<keyword evidence="4 6" id="KW-1133">Transmembrane helix</keyword>
<sequence length="417" mass="46581">MNNTFFKIDWLSVLLFLLLAGLGWLSIYSTTLSDPSNSIIDLSTLYGKQLLWILLSVVIIIFVLSIESKFYERFSAIIYIIALLSLLGLLFFGKTINGQTAWYSFGSFSLQPAEFAKAAVALAVAKYVSGLNVNLQKFKHQISVFLILAFPISLILLQPDAGSALVYLSIFIALYREGLPDFYIWGALLVIVLFVGVLLMGSVLTSIICGLIFFIIIYFRKKQSKKIFKPILAAIACIAFIFSVNFIYDNVLKPHQKERFEVLINPNTNNKSSGYNLYQSEVAIGSGGLTGKGFLNGTQKQGKFVPEQHTDYIFTTVGEEWGFLGSVVVLMLFILLLSRILFLAERQKRIFSRTFGFCVFGILFIHFFVNIGMVTGLIPTIGIPLPFFSYGGSGLWGFCILLFVFLKLDADRIKLGS</sequence>
<dbReference type="GO" id="GO:0032153">
    <property type="term" value="C:cell division site"/>
    <property type="evidence" value="ECO:0007669"/>
    <property type="project" value="TreeGrafter"/>
</dbReference>
<dbReference type="Pfam" id="PF01098">
    <property type="entry name" value="FTSW_RODA_SPOVE"/>
    <property type="match status" value="1"/>
</dbReference>
<dbReference type="GO" id="GO:0051301">
    <property type="term" value="P:cell division"/>
    <property type="evidence" value="ECO:0007669"/>
    <property type="project" value="InterPro"/>
</dbReference>
<dbReference type="RefSeq" id="WP_138931083.1">
    <property type="nucleotide sequence ID" value="NZ_SWMU01000001.1"/>
</dbReference>
<dbReference type="PANTHER" id="PTHR30474">
    <property type="entry name" value="CELL CYCLE PROTEIN"/>
    <property type="match status" value="1"/>
</dbReference>
<evidence type="ECO:0000256" key="4">
    <source>
        <dbReference type="ARBA" id="ARBA00022989"/>
    </source>
</evidence>
<evidence type="ECO:0000256" key="2">
    <source>
        <dbReference type="ARBA" id="ARBA00022692"/>
    </source>
</evidence>
<dbReference type="GO" id="GO:0008360">
    <property type="term" value="P:regulation of cell shape"/>
    <property type="evidence" value="ECO:0007669"/>
    <property type="project" value="UniProtKB-KW"/>
</dbReference>
<dbReference type="GO" id="GO:0015648">
    <property type="term" value="F:lipid-linked peptidoglycan transporter activity"/>
    <property type="evidence" value="ECO:0007669"/>
    <property type="project" value="TreeGrafter"/>
</dbReference>
<feature type="transmembrane region" description="Helical" evidence="6">
    <location>
        <begin position="187"/>
        <end position="219"/>
    </location>
</feature>
<dbReference type="AlphaFoldDB" id="A0A4U5TU04"/>
<evidence type="ECO:0000313" key="7">
    <source>
        <dbReference type="EMBL" id="TKS57381.1"/>
    </source>
</evidence>
<comment type="caution">
    <text evidence="7">The sequence shown here is derived from an EMBL/GenBank/DDBJ whole genome shotgun (WGS) entry which is preliminary data.</text>
</comment>
<proteinExistence type="predicted"/>
<dbReference type="GO" id="GO:0005886">
    <property type="term" value="C:plasma membrane"/>
    <property type="evidence" value="ECO:0007669"/>
    <property type="project" value="TreeGrafter"/>
</dbReference>
<evidence type="ECO:0000313" key="8">
    <source>
        <dbReference type="Proteomes" id="UP000306552"/>
    </source>
</evidence>
<dbReference type="InterPro" id="IPR001182">
    <property type="entry name" value="FtsW/RodA"/>
</dbReference>
<dbReference type="Proteomes" id="UP000306552">
    <property type="component" value="Unassembled WGS sequence"/>
</dbReference>
<feature type="transmembrane region" description="Helical" evidence="6">
    <location>
        <begin position="142"/>
        <end position="175"/>
    </location>
</feature>
<feature type="transmembrane region" description="Helical" evidence="6">
    <location>
        <begin position="45"/>
        <end position="64"/>
    </location>
</feature>
<reference evidence="7 8" key="1">
    <citation type="submission" date="2019-04" db="EMBL/GenBank/DDBJ databases">
        <title>Psychroflexus halotolerans sp. nov., isolated from a marine solar saltern.</title>
        <authorList>
            <person name="Feng X."/>
        </authorList>
    </citation>
    <scope>NUCLEOTIDE SEQUENCE [LARGE SCALE GENOMIC DNA]</scope>
    <source>
        <strain evidence="7 8">WDS2C27</strain>
    </source>
</reference>
<keyword evidence="3" id="KW-0133">Cell shape</keyword>
<gene>
    <name evidence="7" type="ORF">FCN74_02865</name>
</gene>
<evidence type="ECO:0000256" key="1">
    <source>
        <dbReference type="ARBA" id="ARBA00004141"/>
    </source>
</evidence>
<feature type="transmembrane region" description="Helical" evidence="6">
    <location>
        <begin position="321"/>
        <end position="342"/>
    </location>
</feature>
<feature type="transmembrane region" description="Helical" evidence="6">
    <location>
        <begin position="76"/>
        <end position="96"/>
    </location>
</feature>
<name>A0A4U5TU04_9FLAO</name>
<organism evidence="7 8">
    <name type="scientific">Mesohalobacter halotolerans</name>
    <dbReference type="NCBI Taxonomy" id="1883405"/>
    <lineage>
        <taxon>Bacteria</taxon>
        <taxon>Pseudomonadati</taxon>
        <taxon>Bacteroidota</taxon>
        <taxon>Flavobacteriia</taxon>
        <taxon>Flavobacteriales</taxon>
        <taxon>Flavobacteriaceae</taxon>
        <taxon>Mesohalobacter</taxon>
    </lineage>
</organism>
<accession>A0A4U5TU04</accession>
<keyword evidence="5 6" id="KW-0472">Membrane</keyword>
<feature type="transmembrane region" description="Helical" evidence="6">
    <location>
        <begin position="231"/>
        <end position="248"/>
    </location>
</feature>
<dbReference type="OrthoDB" id="9768187at2"/>
<protein>
    <submittedName>
        <fullName evidence="7">Rod shape-determining protein RodA</fullName>
    </submittedName>
</protein>
<evidence type="ECO:0000256" key="3">
    <source>
        <dbReference type="ARBA" id="ARBA00022960"/>
    </source>
</evidence>
<dbReference type="EMBL" id="SWMU01000001">
    <property type="protein sequence ID" value="TKS57381.1"/>
    <property type="molecule type" value="Genomic_DNA"/>
</dbReference>
<comment type="subcellular location">
    <subcellularLocation>
        <location evidence="1">Membrane</location>
        <topology evidence="1">Multi-pass membrane protein</topology>
    </subcellularLocation>
</comment>
<evidence type="ECO:0000256" key="5">
    <source>
        <dbReference type="ARBA" id="ARBA00023136"/>
    </source>
</evidence>
<feature type="transmembrane region" description="Helical" evidence="6">
    <location>
        <begin position="354"/>
        <end position="381"/>
    </location>
</feature>
<dbReference type="NCBIfam" id="NF037961">
    <property type="entry name" value="RodA_shape"/>
    <property type="match status" value="1"/>
</dbReference>
<keyword evidence="2 6" id="KW-0812">Transmembrane</keyword>
<evidence type="ECO:0000256" key="6">
    <source>
        <dbReference type="SAM" id="Phobius"/>
    </source>
</evidence>
<dbReference type="PANTHER" id="PTHR30474:SF1">
    <property type="entry name" value="PEPTIDOGLYCAN GLYCOSYLTRANSFERASE MRDB"/>
    <property type="match status" value="1"/>
</dbReference>